<evidence type="ECO:0000256" key="12">
    <source>
        <dbReference type="SAM" id="MobiDB-lite"/>
    </source>
</evidence>
<feature type="region of interest" description="Disordered" evidence="12">
    <location>
        <begin position="155"/>
        <end position="184"/>
    </location>
</feature>
<dbReference type="InterPro" id="IPR037066">
    <property type="entry name" value="Plug_dom_sf"/>
</dbReference>
<organism evidence="14 15">
    <name type="scientific">Sphingopyxis macrogoltabida</name>
    <name type="common">Sphingomonas macrogoltabidus</name>
    <dbReference type="NCBI Taxonomy" id="33050"/>
    <lineage>
        <taxon>Bacteria</taxon>
        <taxon>Pseudomonadati</taxon>
        <taxon>Pseudomonadota</taxon>
        <taxon>Alphaproteobacteria</taxon>
        <taxon>Sphingomonadales</taxon>
        <taxon>Sphingomonadaceae</taxon>
        <taxon>Sphingopyxis</taxon>
    </lineage>
</organism>
<evidence type="ECO:0000313" key="14">
    <source>
        <dbReference type="EMBL" id="AMU90336.1"/>
    </source>
</evidence>
<dbReference type="Gene3D" id="3.55.50.30">
    <property type="match status" value="1"/>
</dbReference>
<reference evidence="15" key="1">
    <citation type="submission" date="2015-11" db="EMBL/GenBank/DDBJ databases">
        <title>Complete genome sequence of a polyethylene-glycol degrader Sphingopyxis macrogoltabida 203N (NBRC 111659).</title>
        <authorList>
            <person name="Yoshiyuki O."/>
            <person name="Shouta N."/>
            <person name="Nagata Y."/>
            <person name="Numata M."/>
            <person name="Tsuchikane K."/>
            <person name="Hosoyama A."/>
            <person name="Yamazoe A."/>
            <person name="Tsuda M."/>
            <person name="Fujita N."/>
            <person name="Kawai F."/>
        </authorList>
    </citation>
    <scope>NUCLEOTIDE SEQUENCE [LARGE SCALE GENOMIC DNA]</scope>
    <source>
        <strain evidence="15">203N</strain>
    </source>
</reference>
<dbReference type="GO" id="GO:0006826">
    <property type="term" value="P:iron ion transport"/>
    <property type="evidence" value="ECO:0007669"/>
    <property type="project" value="UniProtKB-KW"/>
</dbReference>
<evidence type="ECO:0000256" key="5">
    <source>
        <dbReference type="ARBA" id="ARBA00022692"/>
    </source>
</evidence>
<keyword evidence="4" id="KW-0406">Ion transport</keyword>
<dbReference type="PANTHER" id="PTHR47234:SF1">
    <property type="entry name" value="TONB-DEPENDENT RECEPTOR"/>
    <property type="match status" value="1"/>
</dbReference>
<keyword evidence="9 10" id="KW-0998">Cell outer membrane</keyword>
<dbReference type="Gene3D" id="2.170.130.10">
    <property type="entry name" value="TonB-dependent receptor, plug domain"/>
    <property type="match status" value="1"/>
</dbReference>
<evidence type="ECO:0000256" key="3">
    <source>
        <dbReference type="ARBA" id="ARBA00022452"/>
    </source>
</evidence>
<evidence type="ECO:0000256" key="7">
    <source>
        <dbReference type="ARBA" id="ARBA00023077"/>
    </source>
</evidence>
<keyword evidence="7 11" id="KW-0798">TonB box</keyword>
<evidence type="ECO:0000256" key="2">
    <source>
        <dbReference type="ARBA" id="ARBA00022448"/>
    </source>
</evidence>
<keyword evidence="3 10" id="KW-1134">Transmembrane beta strand</keyword>
<dbReference type="PROSITE" id="PS52016">
    <property type="entry name" value="TONB_DEPENDENT_REC_3"/>
    <property type="match status" value="1"/>
</dbReference>
<proteinExistence type="inferred from homology"/>
<dbReference type="SUPFAM" id="SSF56935">
    <property type="entry name" value="Porins"/>
    <property type="match status" value="1"/>
</dbReference>
<evidence type="ECO:0000259" key="13">
    <source>
        <dbReference type="SMART" id="SM00965"/>
    </source>
</evidence>
<evidence type="ECO:0000313" key="15">
    <source>
        <dbReference type="Proteomes" id="UP000076088"/>
    </source>
</evidence>
<dbReference type="GO" id="GO:0009279">
    <property type="term" value="C:cell outer membrane"/>
    <property type="evidence" value="ECO:0007669"/>
    <property type="project" value="UniProtKB-SubCell"/>
</dbReference>
<evidence type="ECO:0000256" key="1">
    <source>
        <dbReference type="ARBA" id="ARBA00004571"/>
    </source>
</evidence>
<keyword evidence="4" id="KW-0410">Iron transport</keyword>
<dbReference type="InterPro" id="IPR036942">
    <property type="entry name" value="Beta-barrel_TonB_sf"/>
</dbReference>
<accession>A0AAC8Z1X6</accession>
<protein>
    <recommendedName>
        <fullName evidence="13">Secretin/TonB short N-terminal domain-containing protein</fullName>
    </recommendedName>
</protein>
<sequence>MLASTAAPAVLYAPMAQAQTDQRSYDIAPQRLSDALRKYSEVSGREVIHSGNLTEGKRSGRAQGRLTPDAALTRLLSGTGLIAEVVDGALVIREGNGDAGADLASIDADGDAIIVTGSRIRGAGPIGSPVVTLDRAAIEKAGYGTVQQMLQSLPQAFGGGPNETVSGTTTRNGGGNDSSAGSSINLRGLGTSSTLVLIDGARPAIGGIGGVFADISLIPVNAIDRVEVLTDGASAIYGADAVAGVVNIRMRTRFEGAETLVRAGTADGDMGEIQVGQVFGKHWGGGRLVLAYQFSDRSALPGSKRDFFTEDLRPFGGPDYRSLYAAPGTITAANGQRFGIPQGQDGRALAASALLPGVQNKRDQRQASDILPHQRTHSLYAAGEIAITDGLTLRANILAAQRRFRKVAKSDYLQAARVPVTNPFYVDPIGTNQPVTVTYSYVNDLGPQIDTGKSRGLTASAGLEQEVGRWRIQLGGAFGTQKSTLDRLNVPNRARLAAALADTDPATAFNIFGNGTANNPATVDRIRGSFSSVDDFESWSAALRADGPLLRLPGGDVRLAIGAEYRRERYDTVSINDISALAPSIDDFEYFPGPRHVRSTYAELLVPIFGPDNAVPGFRRLDLTLAGRLEDYSDVGRTANPKFGVRWEPVAGIALRGSYGTSFRAPAFDELVGPAISLYTAEQVPDPASPTGVSTVLALFGYAPGIGPEKATTWTAGFDVAPPSIPGLKATLTYYEVDYKGRIGTASEDYTRFLANRDLFAGVIQDNPPLALVQSYFDAPTFFNVVGAAPTDIVAILDGQIRNLSREQQKGLDFDLGYAPEFAGGTLEFGLGGTHIFSIRRQLTPGAPAVDVVGTYANPAQWRLRGRLGWSKDGFSVGGFVNYIDGYWNQTANPVQRVPSWTTVDLNVSQKIGGDDNGRGLSLGLSVLNLFDKDPPLVFNRSNTSALAYDPEKASPIGRSMAIQAVIRW</sequence>
<comment type="subcellular location">
    <subcellularLocation>
        <location evidence="1 10">Cell outer membrane</location>
        <topology evidence="1 10">Multi-pass membrane protein</topology>
    </subcellularLocation>
</comment>
<dbReference type="Gene3D" id="2.40.170.20">
    <property type="entry name" value="TonB-dependent receptor, beta-barrel domain"/>
    <property type="match status" value="1"/>
</dbReference>
<evidence type="ECO:0000256" key="4">
    <source>
        <dbReference type="ARBA" id="ARBA00022496"/>
    </source>
</evidence>
<feature type="domain" description="Secretin/TonB short N-terminal" evidence="13">
    <location>
        <begin position="45"/>
        <end position="95"/>
    </location>
</feature>
<gene>
    <name evidence="14" type="ORF">ATM17_15010</name>
</gene>
<evidence type="ECO:0000256" key="11">
    <source>
        <dbReference type="RuleBase" id="RU003357"/>
    </source>
</evidence>
<dbReference type="Proteomes" id="UP000076088">
    <property type="component" value="Chromosome"/>
</dbReference>
<evidence type="ECO:0000256" key="8">
    <source>
        <dbReference type="ARBA" id="ARBA00023136"/>
    </source>
</evidence>
<dbReference type="SMART" id="SM00965">
    <property type="entry name" value="STN"/>
    <property type="match status" value="1"/>
</dbReference>
<evidence type="ECO:0000256" key="9">
    <source>
        <dbReference type="ARBA" id="ARBA00023237"/>
    </source>
</evidence>
<dbReference type="Pfam" id="PF00593">
    <property type="entry name" value="TonB_dep_Rec_b-barrel"/>
    <property type="match status" value="1"/>
</dbReference>
<reference evidence="14 15" key="2">
    <citation type="journal article" date="2016" name="Genome Announc.">
        <title>Complete Genome Sequence of Sphingopyxis macrogoltabida Strain 203N (NBRC 111659), a Polyethylene Glycol Degrader.</title>
        <authorList>
            <person name="Ohtsubo Y."/>
            <person name="Nonoyama S."/>
            <person name="Nagata Y."/>
            <person name="Numata M."/>
            <person name="Tsuchikane K."/>
            <person name="Hosoyama A."/>
            <person name="Yamazoe A."/>
            <person name="Tsuda M."/>
            <person name="Fujita N."/>
            <person name="Kawai F."/>
        </authorList>
    </citation>
    <scope>NUCLEOTIDE SEQUENCE [LARGE SCALE GENOMIC DNA]</scope>
    <source>
        <strain evidence="14 15">203N</strain>
    </source>
</reference>
<dbReference type="InterPro" id="IPR012910">
    <property type="entry name" value="Plug_dom"/>
</dbReference>
<keyword evidence="6" id="KW-0408">Iron</keyword>
<dbReference type="EMBL" id="CP013344">
    <property type="protein sequence ID" value="AMU90336.1"/>
    <property type="molecule type" value="Genomic_DNA"/>
</dbReference>
<keyword evidence="8 10" id="KW-0472">Membrane</keyword>
<comment type="similarity">
    <text evidence="10 11">Belongs to the TonB-dependent receptor family.</text>
</comment>
<keyword evidence="15" id="KW-1185">Reference proteome</keyword>
<keyword evidence="2 10" id="KW-0813">Transport</keyword>
<dbReference type="Pfam" id="PF07715">
    <property type="entry name" value="Plug"/>
    <property type="match status" value="1"/>
</dbReference>
<keyword evidence="5 10" id="KW-0812">Transmembrane</keyword>
<dbReference type="AlphaFoldDB" id="A0AAC8Z1X6"/>
<evidence type="ECO:0000256" key="6">
    <source>
        <dbReference type="ARBA" id="ARBA00023004"/>
    </source>
</evidence>
<dbReference type="PANTHER" id="PTHR47234">
    <property type="match status" value="1"/>
</dbReference>
<evidence type="ECO:0000256" key="10">
    <source>
        <dbReference type="PROSITE-ProRule" id="PRU01360"/>
    </source>
</evidence>
<dbReference type="InterPro" id="IPR011662">
    <property type="entry name" value="Secretin/TonB_short_N"/>
</dbReference>
<name>A0AAC8Z1X6_SPHMC</name>
<dbReference type="InterPro" id="IPR000531">
    <property type="entry name" value="Beta-barrel_TonB"/>
</dbReference>
<dbReference type="InterPro" id="IPR039426">
    <property type="entry name" value="TonB-dep_rcpt-like"/>
</dbReference>